<comment type="pathway">
    <text evidence="1 8">Metabolic intermediate biosynthesis; chorismate biosynthesis; chorismate from D-erythrose 4-phosphate and phosphoenolpyruvate: step 4/7.</text>
</comment>
<dbReference type="Proteomes" id="UP000239663">
    <property type="component" value="Unassembled WGS sequence"/>
</dbReference>
<dbReference type="PANTHER" id="PTHR21089">
    <property type="entry name" value="SHIKIMATE DEHYDROGENASE"/>
    <property type="match status" value="1"/>
</dbReference>
<comment type="subunit">
    <text evidence="8">Homodimer.</text>
</comment>
<keyword evidence="13" id="KW-1185">Reference proteome</keyword>
<evidence type="ECO:0000256" key="8">
    <source>
        <dbReference type="HAMAP-Rule" id="MF_00222"/>
    </source>
</evidence>
<comment type="function">
    <text evidence="8">Involved in the biosynthesis of the chorismate, which leads to the biosynthesis of aromatic amino acids. Catalyzes the reversible NADPH linked reduction of 3-dehydroshikimate (DHSA) to yield shikimate (SA).</text>
</comment>
<comment type="caution">
    <text evidence="12">The sequence shown here is derived from an EMBL/GenBank/DDBJ whole genome shotgun (WGS) entry which is preliminary data.</text>
</comment>
<dbReference type="InterPro" id="IPR006151">
    <property type="entry name" value="Shikm_DH/Glu-tRNA_Rdtase"/>
</dbReference>
<dbReference type="GO" id="GO:0009423">
    <property type="term" value="P:chorismate biosynthetic process"/>
    <property type="evidence" value="ECO:0007669"/>
    <property type="project" value="UniProtKB-UniRule"/>
</dbReference>
<feature type="domain" description="SDH C-terminal" evidence="11">
    <location>
        <begin position="241"/>
        <end position="271"/>
    </location>
</feature>
<dbReference type="InterPro" id="IPR013708">
    <property type="entry name" value="Shikimate_DH-bd_N"/>
</dbReference>
<dbReference type="InterPro" id="IPR022893">
    <property type="entry name" value="Shikimate_DH_fam"/>
</dbReference>
<dbReference type="InterPro" id="IPR011342">
    <property type="entry name" value="Shikimate_DH"/>
</dbReference>
<dbReference type="CDD" id="cd01065">
    <property type="entry name" value="NAD_bind_Shikimate_DH"/>
    <property type="match status" value="1"/>
</dbReference>
<keyword evidence="5 8" id="KW-0560">Oxidoreductase</keyword>
<dbReference type="SUPFAM" id="SSF53223">
    <property type="entry name" value="Aminoacid dehydrogenase-like, N-terminal domain"/>
    <property type="match status" value="1"/>
</dbReference>
<feature type="binding site" evidence="8">
    <location>
        <begin position="127"/>
        <end position="131"/>
    </location>
    <ligand>
        <name>NADP(+)</name>
        <dbReference type="ChEBI" id="CHEBI:58349"/>
    </ligand>
</feature>
<dbReference type="AlphaFoldDB" id="A0A2S7N334"/>
<evidence type="ECO:0000256" key="2">
    <source>
        <dbReference type="ARBA" id="ARBA00012962"/>
    </source>
</evidence>
<name>A0A2S7N334_9BACI</name>
<dbReference type="OrthoDB" id="9792692at2"/>
<evidence type="ECO:0000256" key="1">
    <source>
        <dbReference type="ARBA" id="ARBA00004871"/>
    </source>
</evidence>
<dbReference type="Gene3D" id="3.40.50.10860">
    <property type="entry name" value="Leucine Dehydrogenase, chain A, domain 1"/>
    <property type="match status" value="1"/>
</dbReference>
<dbReference type="PANTHER" id="PTHR21089:SF1">
    <property type="entry name" value="BIFUNCTIONAL 3-DEHYDROQUINATE DEHYDRATASE_SHIKIMATE DEHYDROGENASE, CHLOROPLASTIC"/>
    <property type="match status" value="1"/>
</dbReference>
<organism evidence="12 13">
    <name type="scientific">Pradoshia eiseniae</name>
    <dbReference type="NCBI Taxonomy" id="2064768"/>
    <lineage>
        <taxon>Bacteria</taxon>
        <taxon>Bacillati</taxon>
        <taxon>Bacillota</taxon>
        <taxon>Bacilli</taxon>
        <taxon>Bacillales</taxon>
        <taxon>Bacillaceae</taxon>
        <taxon>Pradoshia</taxon>
    </lineage>
</organism>
<feature type="binding site" evidence="8">
    <location>
        <position position="241"/>
    </location>
    <ligand>
        <name>NADP(+)</name>
        <dbReference type="ChEBI" id="CHEBI:58349"/>
    </ligand>
</feature>
<accession>A0A2S7N334</accession>
<keyword evidence="4 8" id="KW-0521">NADP</keyword>
<feature type="binding site" evidence="8">
    <location>
        <position position="218"/>
    </location>
    <ligand>
        <name>NADP(+)</name>
        <dbReference type="ChEBI" id="CHEBI:58349"/>
    </ligand>
</feature>
<feature type="binding site" evidence="8">
    <location>
        <position position="62"/>
    </location>
    <ligand>
        <name>shikimate</name>
        <dbReference type="ChEBI" id="CHEBI:36208"/>
    </ligand>
</feature>
<evidence type="ECO:0000313" key="13">
    <source>
        <dbReference type="Proteomes" id="UP000239663"/>
    </source>
</evidence>
<sequence length="276" mass="29528">MKKLYGVLGNPIEHSLSPLIHNDAFKRNGIEGDYLPFLVEEDALEKAVNGLKAIGAGGFNITVPFKESVIPYMDALDPFAKEVGAVNTAVIKDGVITGYNTDGPGFVKSLAPLIDYQFSGKKVLVIGGGGAARGIYCAMAKTEAGRVDIANRTLSAAHKIVSDCHNGKPSDVLSLADAEKSLSKYDIIIQTTSVGLSSLDESPISLLGIKEKTVVCDIIYNPLKTKFLREAEDNGAIIQTGVDMFVHQAALAFELWTGISPDCERMRELVLEKLGG</sequence>
<evidence type="ECO:0000256" key="4">
    <source>
        <dbReference type="ARBA" id="ARBA00022857"/>
    </source>
</evidence>
<dbReference type="GO" id="GO:0008652">
    <property type="term" value="P:amino acid biosynthetic process"/>
    <property type="evidence" value="ECO:0007669"/>
    <property type="project" value="UniProtKB-KW"/>
</dbReference>
<dbReference type="Gene3D" id="3.40.50.720">
    <property type="entry name" value="NAD(P)-binding Rossmann-like Domain"/>
    <property type="match status" value="1"/>
</dbReference>
<gene>
    <name evidence="8 12" type="primary">aroE</name>
    <name evidence="12" type="ORF">CYL18_00600</name>
</gene>
<protein>
    <recommendedName>
        <fullName evidence="2 8">Shikimate dehydrogenase (NADP(+))</fullName>
        <shortName evidence="8">SDH</shortName>
        <ecNumber evidence="2 8">1.1.1.25</ecNumber>
    </recommendedName>
</protein>
<proteinExistence type="inferred from homology"/>
<feature type="binding site" evidence="8">
    <location>
        <position position="102"/>
    </location>
    <ligand>
        <name>shikimate</name>
        <dbReference type="ChEBI" id="CHEBI:36208"/>
    </ligand>
</feature>
<dbReference type="InterPro" id="IPR046346">
    <property type="entry name" value="Aminoacid_DH-like_N_sf"/>
</dbReference>
<feature type="domain" description="Quinate/shikimate 5-dehydrogenase/glutamyl-tRNA reductase" evidence="9">
    <location>
        <begin position="117"/>
        <end position="205"/>
    </location>
</feature>
<evidence type="ECO:0000259" key="11">
    <source>
        <dbReference type="Pfam" id="PF18317"/>
    </source>
</evidence>
<dbReference type="GO" id="GO:0004764">
    <property type="term" value="F:shikimate 3-dehydrogenase (NADP+) activity"/>
    <property type="evidence" value="ECO:0007669"/>
    <property type="project" value="UniProtKB-UniRule"/>
</dbReference>
<keyword evidence="3 8" id="KW-0028">Amino-acid biosynthesis</keyword>
<dbReference type="RefSeq" id="WP_104847533.1">
    <property type="nucleotide sequence ID" value="NZ_PKOZ01000001.1"/>
</dbReference>
<evidence type="ECO:0000256" key="6">
    <source>
        <dbReference type="ARBA" id="ARBA00023141"/>
    </source>
</evidence>
<dbReference type="InterPro" id="IPR036291">
    <property type="entry name" value="NAD(P)-bd_dom_sf"/>
</dbReference>
<comment type="caution">
    <text evidence="8">Lacks conserved residue(s) required for the propagation of feature annotation.</text>
</comment>
<dbReference type="HAMAP" id="MF_00222">
    <property type="entry name" value="Shikimate_DH_AroE"/>
    <property type="match status" value="1"/>
</dbReference>
<dbReference type="Pfam" id="PF01488">
    <property type="entry name" value="Shikimate_DH"/>
    <property type="match status" value="1"/>
</dbReference>
<dbReference type="GO" id="GO:0050661">
    <property type="term" value="F:NADP binding"/>
    <property type="evidence" value="ECO:0007669"/>
    <property type="project" value="InterPro"/>
</dbReference>
<dbReference type="EMBL" id="PKOZ01000001">
    <property type="protein sequence ID" value="PQD96434.1"/>
    <property type="molecule type" value="Genomic_DNA"/>
</dbReference>
<feature type="active site" description="Proton acceptor" evidence="8">
    <location>
        <position position="66"/>
    </location>
</feature>
<dbReference type="EC" id="1.1.1.25" evidence="2 8"/>
<dbReference type="NCBIfam" id="TIGR00507">
    <property type="entry name" value="aroE"/>
    <property type="match status" value="1"/>
</dbReference>
<feature type="binding site" evidence="8">
    <location>
        <position position="248"/>
    </location>
    <ligand>
        <name>shikimate</name>
        <dbReference type="ChEBI" id="CHEBI:36208"/>
    </ligand>
</feature>
<dbReference type="GO" id="GO:0005829">
    <property type="term" value="C:cytosol"/>
    <property type="evidence" value="ECO:0007669"/>
    <property type="project" value="TreeGrafter"/>
</dbReference>
<dbReference type="SUPFAM" id="SSF51735">
    <property type="entry name" value="NAD(P)-binding Rossmann-fold domains"/>
    <property type="match status" value="1"/>
</dbReference>
<feature type="binding site" evidence="8">
    <location>
        <begin position="15"/>
        <end position="17"/>
    </location>
    <ligand>
        <name>shikimate</name>
        <dbReference type="ChEBI" id="CHEBI:36208"/>
    </ligand>
</feature>
<keyword evidence="6 8" id="KW-0057">Aromatic amino acid biosynthesis</keyword>
<dbReference type="InterPro" id="IPR041121">
    <property type="entry name" value="SDH_C"/>
</dbReference>
<dbReference type="NCBIfam" id="NF001319">
    <property type="entry name" value="PRK00258.3-3"/>
    <property type="match status" value="1"/>
</dbReference>
<evidence type="ECO:0000256" key="7">
    <source>
        <dbReference type="ARBA" id="ARBA00049442"/>
    </source>
</evidence>
<comment type="similarity">
    <text evidence="8">Belongs to the shikimate dehydrogenase family.</text>
</comment>
<dbReference type="UniPathway" id="UPA00053">
    <property type="reaction ID" value="UER00087"/>
</dbReference>
<evidence type="ECO:0000256" key="3">
    <source>
        <dbReference type="ARBA" id="ARBA00022605"/>
    </source>
</evidence>
<feature type="domain" description="Shikimate dehydrogenase substrate binding N-terminal" evidence="10">
    <location>
        <begin position="7"/>
        <end position="88"/>
    </location>
</feature>
<dbReference type="Pfam" id="PF08501">
    <property type="entry name" value="Shikimate_dh_N"/>
    <property type="match status" value="1"/>
</dbReference>
<evidence type="ECO:0000259" key="10">
    <source>
        <dbReference type="Pfam" id="PF08501"/>
    </source>
</evidence>
<dbReference type="GO" id="GO:0009073">
    <property type="term" value="P:aromatic amino acid family biosynthetic process"/>
    <property type="evidence" value="ECO:0007669"/>
    <property type="project" value="UniProtKB-KW"/>
</dbReference>
<dbReference type="Pfam" id="PF18317">
    <property type="entry name" value="SDH_C"/>
    <property type="match status" value="1"/>
</dbReference>
<evidence type="ECO:0000313" key="12">
    <source>
        <dbReference type="EMBL" id="PQD96434.1"/>
    </source>
</evidence>
<evidence type="ECO:0000256" key="5">
    <source>
        <dbReference type="ARBA" id="ARBA00023002"/>
    </source>
</evidence>
<feature type="binding site" evidence="8">
    <location>
        <position position="87"/>
    </location>
    <ligand>
        <name>shikimate</name>
        <dbReference type="ChEBI" id="CHEBI:36208"/>
    </ligand>
</feature>
<evidence type="ECO:0000259" key="9">
    <source>
        <dbReference type="Pfam" id="PF01488"/>
    </source>
</evidence>
<feature type="binding site" evidence="8">
    <location>
        <position position="220"/>
    </location>
    <ligand>
        <name>shikimate</name>
        <dbReference type="ChEBI" id="CHEBI:36208"/>
    </ligand>
</feature>
<reference evidence="12 13" key="1">
    <citation type="submission" date="2017-12" db="EMBL/GenBank/DDBJ databases">
        <title>Taxonomic description and draft genome of Pradoshia cofamensis Gen. nov., sp. nov., a thermotolerant bacillale isolated from anterior gut of earthworm Eisenia fetida.</title>
        <authorList>
            <person name="Saha T."/>
            <person name="Chakraborty R."/>
        </authorList>
    </citation>
    <scope>NUCLEOTIDE SEQUENCE [LARGE SCALE GENOMIC DNA]</scope>
    <source>
        <strain evidence="12 13">EAG3</strain>
    </source>
</reference>
<dbReference type="GO" id="GO:0019632">
    <property type="term" value="P:shikimate metabolic process"/>
    <property type="evidence" value="ECO:0007669"/>
    <property type="project" value="InterPro"/>
</dbReference>
<comment type="catalytic activity">
    <reaction evidence="7 8">
        <text>shikimate + NADP(+) = 3-dehydroshikimate + NADPH + H(+)</text>
        <dbReference type="Rhea" id="RHEA:17737"/>
        <dbReference type="ChEBI" id="CHEBI:15378"/>
        <dbReference type="ChEBI" id="CHEBI:16630"/>
        <dbReference type="ChEBI" id="CHEBI:36208"/>
        <dbReference type="ChEBI" id="CHEBI:57783"/>
        <dbReference type="ChEBI" id="CHEBI:58349"/>
        <dbReference type="EC" id="1.1.1.25"/>
    </reaction>
</comment>